<keyword evidence="1" id="KW-0677">Repeat</keyword>
<gene>
    <name evidence="3" type="ORF">BJX67DRAFT_343000</name>
</gene>
<comment type="caution">
    <text evidence="3">The sequence shown here is derived from an EMBL/GenBank/DDBJ whole genome shotgun (WGS) entry which is preliminary data.</text>
</comment>
<feature type="domain" description="Nephrocystin 3-like N-terminal" evidence="2">
    <location>
        <begin position="292"/>
        <end position="465"/>
    </location>
</feature>
<evidence type="ECO:0000256" key="1">
    <source>
        <dbReference type="ARBA" id="ARBA00022737"/>
    </source>
</evidence>
<protein>
    <recommendedName>
        <fullName evidence="2">Nephrocystin 3-like N-terminal domain-containing protein</fullName>
    </recommendedName>
</protein>
<evidence type="ECO:0000313" key="4">
    <source>
        <dbReference type="Proteomes" id="UP001610432"/>
    </source>
</evidence>
<dbReference type="Proteomes" id="UP001610432">
    <property type="component" value="Unassembled WGS sequence"/>
</dbReference>
<evidence type="ECO:0000313" key="3">
    <source>
        <dbReference type="EMBL" id="KAL2870891.1"/>
    </source>
</evidence>
<name>A0ABR4M258_9EURO</name>
<dbReference type="PANTHER" id="PTHR40619:SF3">
    <property type="entry name" value="FUNGAL STAND N-TERMINAL GOODBYE DOMAIN-CONTAINING PROTEIN"/>
    <property type="match status" value="1"/>
</dbReference>
<dbReference type="RefSeq" id="XP_070889870.1">
    <property type="nucleotide sequence ID" value="XM_071028104.1"/>
</dbReference>
<proteinExistence type="predicted"/>
<dbReference type="InterPro" id="IPR056884">
    <property type="entry name" value="NPHP3-like_N"/>
</dbReference>
<dbReference type="PANTHER" id="PTHR40619">
    <property type="entry name" value="FUNGAL STAND N-TERMINAL GOODBYE DOMAIN-CONTAINING PROTEIN"/>
    <property type="match status" value="1"/>
</dbReference>
<dbReference type="Pfam" id="PF24883">
    <property type="entry name" value="NPHP3_N"/>
    <property type="match status" value="1"/>
</dbReference>
<reference evidence="3 4" key="1">
    <citation type="submission" date="2024-07" db="EMBL/GenBank/DDBJ databases">
        <title>Section-level genome sequencing and comparative genomics of Aspergillus sections Usti and Cavernicolus.</title>
        <authorList>
            <consortium name="Lawrence Berkeley National Laboratory"/>
            <person name="Nybo J.L."/>
            <person name="Vesth T.C."/>
            <person name="Theobald S."/>
            <person name="Frisvad J.C."/>
            <person name="Larsen T.O."/>
            <person name="Kjaerboelling I."/>
            <person name="Rothschild-Mancinelli K."/>
            <person name="Lyhne E.K."/>
            <person name="Kogle M.E."/>
            <person name="Barry K."/>
            <person name="Clum A."/>
            <person name="Na H."/>
            <person name="Ledsgaard L."/>
            <person name="Lin J."/>
            <person name="Lipzen A."/>
            <person name="Kuo A."/>
            <person name="Riley R."/>
            <person name="Mondo S."/>
            <person name="Labutti K."/>
            <person name="Haridas S."/>
            <person name="Pangalinan J."/>
            <person name="Salamov A.A."/>
            <person name="Simmons B.A."/>
            <person name="Magnuson J.K."/>
            <person name="Chen J."/>
            <person name="Drula E."/>
            <person name="Henrissat B."/>
            <person name="Wiebenga A."/>
            <person name="Lubbers R.J."/>
            <person name="Gomes A.C."/>
            <person name="Macurrencykelacurrency M.R."/>
            <person name="Stajich J."/>
            <person name="Grigoriev I.V."/>
            <person name="Mortensen U.H."/>
            <person name="De Vries R.P."/>
            <person name="Baker S.E."/>
            <person name="Andersen M.R."/>
        </authorList>
    </citation>
    <scope>NUCLEOTIDE SEQUENCE [LARGE SCALE GENOMIC DNA]</scope>
    <source>
        <strain evidence="3 4">CBS 449.75</strain>
    </source>
</reference>
<organism evidence="3 4">
    <name type="scientific">Aspergillus lucknowensis</name>
    <dbReference type="NCBI Taxonomy" id="176173"/>
    <lineage>
        <taxon>Eukaryota</taxon>
        <taxon>Fungi</taxon>
        <taxon>Dikarya</taxon>
        <taxon>Ascomycota</taxon>
        <taxon>Pezizomycotina</taxon>
        <taxon>Eurotiomycetes</taxon>
        <taxon>Eurotiomycetidae</taxon>
        <taxon>Eurotiales</taxon>
        <taxon>Aspergillaceae</taxon>
        <taxon>Aspergillus</taxon>
        <taxon>Aspergillus subgen. Nidulantes</taxon>
    </lineage>
</organism>
<accession>A0ABR4M258</accession>
<keyword evidence="4" id="KW-1185">Reference proteome</keyword>
<sequence length="501" mass="56476">MMQACDVLDGLAREDQEVQGFTGKIRRAFRALCRNAGDAKAFIAFIPSNFAFSAALCAGLQAIFKAMEQAGYHRGVVYRSLERLPVILNDRAVSLENLPEDEEIHRRMANLYEATLKTLQVILKWFYKNSIKAGLRNLVKPSGPSDKLNDALEEVKWWAEQVKERALFLSQKLGDQSMQLQYETLYLQQAAIDMQNHVGGDVHEVLRRLEVLNNLATVLVDTANQISTRMQQPKPSKEPTRIKSRPTSADDLVEDLLALFEYDPGLIPRDCTNLLKLNPDKDDLDEDRIMAMIQSPRLRSWLAIDESSTLLVNGQTRGTPKSEVSYTASKLVASLVGTATQNTNIIALAYFCGQHHRLASDVYANPSELIMSLLLQLIDNFRDFSGADLQKCLDETDPRSVVSLCRTFKRFVRKLPSDVFLYVVIDGLSFFTEPNDRGEHTAFLVSELVGLQTEAKKATVKLLFTCPTKATFVEEFFAEEEILNLPRHPKPASLSNQSWKR</sequence>
<dbReference type="EMBL" id="JBFXLQ010000004">
    <property type="protein sequence ID" value="KAL2870891.1"/>
    <property type="molecule type" value="Genomic_DNA"/>
</dbReference>
<dbReference type="GeneID" id="98143176"/>
<evidence type="ECO:0000259" key="2">
    <source>
        <dbReference type="Pfam" id="PF24883"/>
    </source>
</evidence>